<sequence length="480" mass="55207">MRNIVDELLNRNHSVTVLVNSASPTVNFTEQTRFQYLVFDVPVEAHEVNSLSEQLVNVWMQYPRPNMVQIGLQIMDLLGKVREMHLTMCGCMLRNETLISHLKALKFDVLLYDPMIICSDLLAEILDLPVVLSLRFSLGFSMERMCGQLPAPPSYVPVPPTVMTDRMSFMERVKNMIVDMSVTRGGNVLVLPGEYSHWYNMRNIVDELLNRNHSVTVLVNSASPTINFTEQTRFRYLVVDVPLKAHEVHSLSEQLLNIWMQYPRPNMVQIGLQIMDLLGKVREMHKIMCDCVLRNETLISRLTALKFDVLLYDPMIICSDLLAEILDLPIVLSLRLSLGFSMERMCGQMPSPPSYVPVPPTEMTDRMSFMERVKNMIVYVVYSFGFRMASKSLDNYYSEVLVMLCSDLMAQKLNIPHVLSLHTTFAYTFERLCGQMPAPASYVPAAAMQDHLTDHMSFTERVENMLLYIKHTTIFRYEVY</sequence>
<evidence type="ECO:0000256" key="1">
    <source>
        <dbReference type="ARBA" id="ARBA00009995"/>
    </source>
</evidence>
<dbReference type="Proteomes" id="UP000290572">
    <property type="component" value="Unassembled WGS sequence"/>
</dbReference>
<keyword evidence="3 4" id="KW-0808">Transferase</keyword>
<evidence type="ECO:0000256" key="2">
    <source>
        <dbReference type="ARBA" id="ARBA00022676"/>
    </source>
</evidence>
<dbReference type="PANTHER" id="PTHR48043">
    <property type="entry name" value="EG:EG0003.4 PROTEIN-RELATED"/>
    <property type="match status" value="1"/>
</dbReference>
<dbReference type="AlphaFoldDB" id="A0A498NXR2"/>
<evidence type="ECO:0000256" key="3">
    <source>
        <dbReference type="ARBA" id="ARBA00022679"/>
    </source>
</evidence>
<keyword evidence="5" id="KW-1185">Reference proteome</keyword>
<dbReference type="SUPFAM" id="SSF53756">
    <property type="entry name" value="UDP-Glycosyltransferase/glycogen phosphorylase"/>
    <property type="match status" value="3"/>
</dbReference>
<dbReference type="EMBL" id="QBIY01006473">
    <property type="protein sequence ID" value="RXN37040.1"/>
    <property type="molecule type" value="Genomic_DNA"/>
</dbReference>
<dbReference type="STRING" id="84645.A0A498NXR2"/>
<organism evidence="4 5">
    <name type="scientific">Labeo rohita</name>
    <name type="common">Indian major carp</name>
    <name type="synonym">Cyprinus rohita</name>
    <dbReference type="NCBI Taxonomy" id="84645"/>
    <lineage>
        <taxon>Eukaryota</taxon>
        <taxon>Metazoa</taxon>
        <taxon>Chordata</taxon>
        <taxon>Craniata</taxon>
        <taxon>Vertebrata</taxon>
        <taxon>Euteleostomi</taxon>
        <taxon>Actinopterygii</taxon>
        <taxon>Neopterygii</taxon>
        <taxon>Teleostei</taxon>
        <taxon>Ostariophysi</taxon>
        <taxon>Cypriniformes</taxon>
        <taxon>Cyprinidae</taxon>
        <taxon>Labeoninae</taxon>
        <taxon>Labeonini</taxon>
        <taxon>Labeo</taxon>
    </lineage>
</organism>
<dbReference type="Pfam" id="PF00201">
    <property type="entry name" value="UDPGT"/>
    <property type="match status" value="3"/>
</dbReference>
<dbReference type="PANTHER" id="PTHR48043:SF162">
    <property type="entry name" value="UDP GLUCURONOSYLTRANSFERASE 2 FAMILY, POLYPEPTIDE A1 PRECURSOR-RELATED"/>
    <property type="match status" value="1"/>
</dbReference>
<gene>
    <name evidence="4" type="ORF">ROHU_002411</name>
</gene>
<dbReference type="Gene3D" id="3.40.50.2000">
    <property type="entry name" value="Glycogen Phosphorylase B"/>
    <property type="match status" value="2"/>
</dbReference>
<dbReference type="InterPro" id="IPR050271">
    <property type="entry name" value="UDP-glycosyltransferase"/>
</dbReference>
<evidence type="ECO:0000313" key="5">
    <source>
        <dbReference type="Proteomes" id="UP000290572"/>
    </source>
</evidence>
<proteinExistence type="inferred from homology"/>
<evidence type="ECO:0000313" key="4">
    <source>
        <dbReference type="EMBL" id="RXN37040.1"/>
    </source>
</evidence>
<keyword evidence="2" id="KW-0328">Glycosyltransferase</keyword>
<dbReference type="InterPro" id="IPR002213">
    <property type="entry name" value="UDP_glucos_trans"/>
</dbReference>
<protein>
    <submittedName>
        <fullName evidence="4">UDP-glucuronosyltransferase 2A1-like isoform X2</fullName>
    </submittedName>
</protein>
<reference evidence="4 5" key="1">
    <citation type="submission" date="2018-03" db="EMBL/GenBank/DDBJ databases">
        <title>Draft genome sequence of Rohu Carp (Labeo rohita).</title>
        <authorList>
            <person name="Das P."/>
            <person name="Kushwaha B."/>
            <person name="Joshi C.G."/>
            <person name="Kumar D."/>
            <person name="Nagpure N.S."/>
            <person name="Sahoo L."/>
            <person name="Das S.P."/>
            <person name="Bit A."/>
            <person name="Patnaik S."/>
            <person name="Meher P.K."/>
            <person name="Jayasankar P."/>
            <person name="Koringa P.G."/>
            <person name="Patel N.V."/>
            <person name="Hinsu A.T."/>
            <person name="Kumar R."/>
            <person name="Pandey M."/>
            <person name="Agarwal S."/>
            <person name="Srivastava S."/>
            <person name="Singh M."/>
            <person name="Iquebal M.A."/>
            <person name="Jaiswal S."/>
            <person name="Angadi U.B."/>
            <person name="Kumar N."/>
            <person name="Raza M."/>
            <person name="Shah T.M."/>
            <person name="Rai A."/>
            <person name="Jena J.K."/>
        </authorList>
    </citation>
    <scope>NUCLEOTIDE SEQUENCE [LARGE SCALE GENOMIC DNA]</scope>
    <source>
        <strain evidence="4">DASCIFA01</strain>
        <tissue evidence="4">Testis</tissue>
    </source>
</reference>
<dbReference type="GO" id="GO:0015020">
    <property type="term" value="F:glucuronosyltransferase activity"/>
    <property type="evidence" value="ECO:0007669"/>
    <property type="project" value="TreeGrafter"/>
</dbReference>
<accession>A0A498NXR2</accession>
<dbReference type="FunFam" id="3.40.50.2000:FF:000194">
    <property type="entry name" value="UDP glucuronosyltransferase 2 family polypeptide a4 short isoform"/>
    <property type="match status" value="1"/>
</dbReference>
<name>A0A498NXR2_LABRO</name>
<comment type="similarity">
    <text evidence="1">Belongs to the UDP-glycosyltransferase family.</text>
</comment>
<comment type="caution">
    <text evidence="4">The sequence shown here is derived from an EMBL/GenBank/DDBJ whole genome shotgun (WGS) entry which is preliminary data.</text>
</comment>